<proteinExistence type="predicted"/>
<dbReference type="EMBL" id="JAGTJQ010000003">
    <property type="protein sequence ID" value="KAH7034613.1"/>
    <property type="molecule type" value="Genomic_DNA"/>
</dbReference>
<reference evidence="2" key="1">
    <citation type="journal article" date="2021" name="Nat. Commun.">
        <title>Genetic determinants of endophytism in the Arabidopsis root mycobiome.</title>
        <authorList>
            <person name="Mesny F."/>
            <person name="Miyauchi S."/>
            <person name="Thiergart T."/>
            <person name="Pickel B."/>
            <person name="Atanasova L."/>
            <person name="Karlsson M."/>
            <person name="Huettel B."/>
            <person name="Barry K.W."/>
            <person name="Haridas S."/>
            <person name="Chen C."/>
            <person name="Bauer D."/>
            <person name="Andreopoulos W."/>
            <person name="Pangilinan J."/>
            <person name="LaButti K."/>
            <person name="Riley R."/>
            <person name="Lipzen A."/>
            <person name="Clum A."/>
            <person name="Drula E."/>
            <person name="Henrissat B."/>
            <person name="Kohler A."/>
            <person name="Grigoriev I.V."/>
            <person name="Martin F.M."/>
            <person name="Hacquard S."/>
        </authorList>
    </citation>
    <scope>NUCLEOTIDE SEQUENCE</scope>
    <source>
        <strain evidence="2">MPI-CAGE-CH-0230</strain>
    </source>
</reference>
<evidence type="ECO:0000256" key="1">
    <source>
        <dbReference type="SAM" id="SignalP"/>
    </source>
</evidence>
<comment type="caution">
    <text evidence="2">The sequence shown here is derived from an EMBL/GenBank/DDBJ whole genome shotgun (WGS) entry which is preliminary data.</text>
</comment>
<feature type="chain" id="PRO_5040204896" description="Ecp2 effector protein domain-containing protein" evidence="1">
    <location>
        <begin position="29"/>
        <end position="218"/>
    </location>
</feature>
<dbReference type="Proteomes" id="UP000756346">
    <property type="component" value="Unassembled WGS sequence"/>
</dbReference>
<dbReference type="AlphaFoldDB" id="A0A9P8Y9X9"/>
<keyword evidence="3" id="KW-1185">Reference proteome</keyword>
<name>A0A9P8Y9X9_9PEZI</name>
<feature type="signal peptide" evidence="1">
    <location>
        <begin position="1"/>
        <end position="28"/>
    </location>
</feature>
<keyword evidence="1" id="KW-0732">Signal</keyword>
<evidence type="ECO:0000313" key="3">
    <source>
        <dbReference type="Proteomes" id="UP000756346"/>
    </source>
</evidence>
<dbReference type="GeneID" id="70186015"/>
<gene>
    <name evidence="2" type="ORF">B0I36DRAFT_346524</name>
</gene>
<organism evidence="2 3">
    <name type="scientific">Microdochium trichocladiopsis</name>
    <dbReference type="NCBI Taxonomy" id="1682393"/>
    <lineage>
        <taxon>Eukaryota</taxon>
        <taxon>Fungi</taxon>
        <taxon>Dikarya</taxon>
        <taxon>Ascomycota</taxon>
        <taxon>Pezizomycotina</taxon>
        <taxon>Sordariomycetes</taxon>
        <taxon>Xylariomycetidae</taxon>
        <taxon>Xylariales</taxon>
        <taxon>Microdochiaceae</taxon>
        <taxon>Microdochium</taxon>
    </lineage>
</organism>
<evidence type="ECO:0000313" key="2">
    <source>
        <dbReference type="EMBL" id="KAH7034613.1"/>
    </source>
</evidence>
<accession>A0A9P8Y9X9</accession>
<evidence type="ECO:0008006" key="4">
    <source>
        <dbReference type="Google" id="ProtNLM"/>
    </source>
</evidence>
<sequence>MLVQPFVSASTALLSAASVFLFSTPVKANFDVYRTEIIWGNRPSIVWQFWEAQAPNDCPRLFKQPLFEELNNKPNWDSLWGVKCTGSGCSPLDPPGNIDELRLKLNREPLLDWTLSKNRGWSMIGRDGNSYGDCMVFPQGDVTCWFGGYHIQSRRKFRCLSRFTADDLNRPALGGRDLADENADSATRVLTGAMTFEQFIGKEYGTSPAGLEIRPSVL</sequence>
<protein>
    <recommendedName>
        <fullName evidence="4">Ecp2 effector protein domain-containing protein</fullName>
    </recommendedName>
</protein>
<dbReference type="OrthoDB" id="3770142at2759"/>
<dbReference type="RefSeq" id="XP_046014706.1">
    <property type="nucleotide sequence ID" value="XM_046156469.1"/>
</dbReference>